<keyword evidence="11" id="KW-0695">RNA-directed DNA polymerase</keyword>
<sequence length="2520" mass="280990">MFSYSSSSFSDNGTCNKCSLFVALEARVSELEARYRTTEQSVAQIVSQPPVAAGRLGRRRHNRKLKPTVHHQPLHVSNRFSPLSDTPAERPTLVIGSSIVRNVKLATPGAIVKCIPGARAGDIESFLKLLAKDKRRYSKIVIHVGGNDTRLRQSEVTKINVSSVCEYAKTMSDSVVFSGPLPNVTSDDMFSRMSSFHRWLSRWCPANDVGFIDNWTPFWGKPEQLPTQSFSIETVSVPRPPTLFKDKTNRRGVHHKNLIKIKSTSPTVKNKRIKCGLLNIRSLSSKAVLVNELISDYDIDLFCLTETWLQENEYVSLNESTPPSHYNTHIPRSTGRGGGVGAIFDSSLLINPKPKLNYNSFESLVLSLTHPTWKTLQPILFVTVYRAPGPYSEFLSEFAEFASGLILKTDKVIIVGDFNIHVDNHNNSLSTAFISLLDSIGFCQSVNKPTHCLNHTLDLVLSYGVEIDNLIVFPQNPLLSDHFLITFEFILLDYKPLCRNFYSRCLSDSAVAKFKETIPSVLNSMPCLTVTEDLSASFSPSQIDHLVDSITGSLRTTLDSIAPLKKKIIKQRRLAPWYSQQTRKLKQEARKSERKWRATKLEESHLVWQDNLRTYRKALRNARAAYYSSLIEENKNNPRFLFSTVARLTENHSSTEPSIPLGLSSNDFMSFFNDKIITIRDKIHHLLSSTGIDLHSDTASLETAVKPDMYLDCFSPIDLHQITLIISAAKPSTCLLDPIPTRLLKDVLPLVSHSLLDTINLSLLSGHVPKSFKVAVIKPLLKKPTLDPEILANYRPISNLPFVSKILEKAVANQLCDFLYNNSLFEDFQSGFRVHHSTETALVKVTNDLLMASDKGLISVLVLLDLSAAFDTIDHQILLQRMEHQIGIKGTALSWFKSYFLDRSQFVHVNDESSMHTKVCHGVPQANRPDEWRFVQDLQAINNIVVPAAPIVPDTNSILASLPPNSTHYTVVDLSSAFFSIPLHPDICLHLHSRGFVESPTVYAAAVKRDLDGLHLPGGSTLLQYADDLLIASSSKEACHTDRLYLAATETGRVWSQSVAGKVAILSTGGDILGSCSEGWTTPFVTGEGETATPPMVQWTEEMHKAFQHLKNALTMAPVLGLSDYHQPFHLHVHERDGFATGILDENATLPDKAGPGETGTVSSLQRSPPVSPRTSTPVVKKTLQLPSPPQYVIYTDTELELARKHHFEMACTGREGESAMSKELRCRLETTLVIESIIAEFRGPAGLDIDGIHLFKSTEAVDAHWTTASKHLCCMQDPPGVQLYVSVKVVVLNGVWLNKYRCLRGSNYLEGLHAHLFNAIPSQRCGIMPFQFTGRSARNNMAAPFTYDSALNAASKYICLWSGLDSAADENATLPDKAGPGETGTVSSLQRSPPVSPRTSTPVVKKTLHLPSPPQYVIYTDTELELARKHHFEMACTGREGGSAMSKELRCRLVRNTVTSMISILRASHQGKELRYPSKHEVTAMAKRLVEYYPMLQDEDESIKHMSMYSYLQKRILNVKTPQKKQGPRPERSSSTKRRHTDFSPSDQPTEEPAIYLQERTLFSPVLVFDGSRCLLAIGNTPVTTFAKEELGEGLLYLMGYYYTLHFTYYRGGVSSLCHSDRSLTGQYPRARHHRLISDRLNAVSMSKVQRLLQQGHDEWYVERRDLYHTLLYEAHTAGSASSQKGILSFARAAATYTPLIAPSPLPSARVLRRAHLIMEIEKMPMYRHQLLSVTGEILCIDGTRKALKKIYGDGQGTMQYVTSVLNEWGQFVTTAVVVAAAAESEGCYACMARGLIARFRRANAPGVQLYVSVKVVVLNGVWLNKYRCRRGSNYLEGLHAHVFNAFGEPTEEPAIYLQERTLFSPVLVFDGSRCLLAIGNTPVTTFAKEELGEGLLYLMGYYYTLHFTYYGGASLLSVIQTEISDRLNAVSMSKVQRLLQQGHDEWYVERRDLYHTLLYEAHTAGSASSQKGILSFARAAATYTPLIAPSPLPSARVLRRAHLIMEIEKMPMYRHQLLSVTGEILCIDGTRKALKKIYGDGQGTMQYVTSVLNELGQFVTTAVVVAAAAESEGCYACMVRGLIARFRRANAPGVQLYVFVKVVVLNGVWLNKYRCRRGSNYLEGLHAHLFNAFGEPTEEPAIYLQERTLFSPVLVFDGSRCLLAIGNTPVTTFAKEELGEGLLYLMGYYYTLHFTYYRGGVSSLCHSDRSLTGQYPRARHHRLISDRLNAVSMSKVQRLLQQGHDEWYVERRDLYHTLLYEAHTAGSASSQKGILSFARAAATYTPLIAPSPLPSARVLRRAHLIMEIEKMPMYRHQLLSVTGEILCIDGTRKALKKIYGDGQGTMQYVTSVLNEWGQFVTTAVVVAAAAESEGCYACMARGLIARFRRANAPGVQLYVSVKVVVLNGVWLNEYRCRRGSNYLEGLHAHLFNAFGEPTEEPAIYLQERTLFSPVLVFDGSRCLLAIGNTPVTTFAKEELGEGPQKVIWRWPGHHAVRHQCAERVGPVCDDSSGGGGSS</sequence>
<gene>
    <name evidence="11" type="ORF">D9C73_028306</name>
</gene>
<dbReference type="SUPFAM" id="SSF56219">
    <property type="entry name" value="DNase I-like"/>
    <property type="match status" value="1"/>
</dbReference>
<dbReference type="Pfam" id="PF00078">
    <property type="entry name" value="RVT_1"/>
    <property type="match status" value="1"/>
</dbReference>
<reference evidence="11 12" key="1">
    <citation type="submission" date="2019-01" db="EMBL/GenBank/DDBJ databases">
        <title>Genome Assembly of Collichthys lucidus.</title>
        <authorList>
            <person name="Cai M."/>
            <person name="Xiao S."/>
        </authorList>
    </citation>
    <scope>NUCLEOTIDE SEQUENCE [LARGE SCALE GENOMIC DNA]</scope>
    <source>
        <strain evidence="11">JT15FE1705JMU</strain>
        <tissue evidence="11">Muscle</tissue>
    </source>
</reference>
<keyword evidence="11" id="KW-0548">Nucleotidyltransferase</keyword>
<dbReference type="Gene3D" id="3.40.50.12690">
    <property type="match status" value="1"/>
</dbReference>
<evidence type="ECO:0000256" key="4">
    <source>
        <dbReference type="ARBA" id="ARBA00012180"/>
    </source>
</evidence>
<name>A0A4U5TVU1_COLLU</name>
<keyword evidence="12" id="KW-1185">Reference proteome</keyword>
<dbReference type="SUPFAM" id="SSF52266">
    <property type="entry name" value="SGNH hydrolase"/>
    <property type="match status" value="1"/>
</dbReference>
<dbReference type="GO" id="GO:0005179">
    <property type="term" value="F:hormone activity"/>
    <property type="evidence" value="ECO:0007669"/>
    <property type="project" value="UniProtKB-KW"/>
</dbReference>
<feature type="compositionally biased region" description="Low complexity" evidence="8">
    <location>
        <begin position="1392"/>
        <end position="1405"/>
    </location>
</feature>
<keyword evidence="5" id="KW-0964">Secreted</keyword>
<evidence type="ECO:0000259" key="10">
    <source>
        <dbReference type="Pfam" id="PF03372"/>
    </source>
</evidence>
<evidence type="ECO:0000256" key="6">
    <source>
        <dbReference type="ARBA" id="ARBA00022685"/>
    </source>
</evidence>
<dbReference type="GO" id="GO:0005576">
    <property type="term" value="C:extracellular region"/>
    <property type="evidence" value="ECO:0007669"/>
    <property type="project" value="UniProtKB-SubCell"/>
</dbReference>
<keyword evidence="7" id="KW-0372">Hormone</keyword>
<accession>A0A4U5TVU1</accession>
<evidence type="ECO:0000256" key="5">
    <source>
        <dbReference type="ARBA" id="ARBA00022525"/>
    </source>
</evidence>
<evidence type="ECO:0000256" key="2">
    <source>
        <dbReference type="ARBA" id="ARBA00006307"/>
    </source>
</evidence>
<dbReference type="Gene3D" id="3.10.10.10">
    <property type="entry name" value="HIV Type 1 Reverse Transcriptase, subunit A, domain 1"/>
    <property type="match status" value="1"/>
</dbReference>
<keyword evidence="11" id="KW-0808">Transferase</keyword>
<organism evidence="11 12">
    <name type="scientific">Collichthys lucidus</name>
    <name type="common">Big head croaker</name>
    <name type="synonym">Sciaena lucida</name>
    <dbReference type="NCBI Taxonomy" id="240159"/>
    <lineage>
        <taxon>Eukaryota</taxon>
        <taxon>Metazoa</taxon>
        <taxon>Chordata</taxon>
        <taxon>Craniata</taxon>
        <taxon>Vertebrata</taxon>
        <taxon>Euteleostomi</taxon>
        <taxon>Actinopterygii</taxon>
        <taxon>Neopterygii</taxon>
        <taxon>Teleostei</taxon>
        <taxon>Neoteleostei</taxon>
        <taxon>Acanthomorphata</taxon>
        <taxon>Eupercaria</taxon>
        <taxon>Sciaenidae</taxon>
        <taxon>Collichthys</taxon>
    </lineage>
</organism>
<dbReference type="Pfam" id="PF03372">
    <property type="entry name" value="Exo_endo_phos"/>
    <property type="match status" value="1"/>
</dbReference>
<dbReference type="InterPro" id="IPR005135">
    <property type="entry name" value="Endo/exonuclease/phosphatase"/>
</dbReference>
<evidence type="ECO:0000256" key="3">
    <source>
        <dbReference type="ARBA" id="ARBA00010879"/>
    </source>
</evidence>
<dbReference type="InterPro" id="IPR000477">
    <property type="entry name" value="RT_dom"/>
</dbReference>
<dbReference type="PANTHER" id="PTHR47773">
    <property type="entry name" value="SI:DKEY-9I5.2-RELATED"/>
    <property type="match status" value="1"/>
</dbReference>
<feature type="compositionally biased region" description="Low complexity" evidence="8">
    <location>
        <begin position="1167"/>
        <end position="1179"/>
    </location>
</feature>
<dbReference type="CDD" id="cd01650">
    <property type="entry name" value="RT_nLTR_like"/>
    <property type="match status" value="1"/>
</dbReference>
<proteinExistence type="inferred from homology"/>
<evidence type="ECO:0000313" key="12">
    <source>
        <dbReference type="Proteomes" id="UP000298787"/>
    </source>
</evidence>
<feature type="domain" description="Endonuclease/exonuclease/phosphatase" evidence="10">
    <location>
        <begin position="278"/>
        <end position="482"/>
    </location>
</feature>
<evidence type="ECO:0000259" key="9">
    <source>
        <dbReference type="Pfam" id="PF00078"/>
    </source>
</evidence>
<evidence type="ECO:0000313" key="11">
    <source>
        <dbReference type="EMBL" id="TKS65736.1"/>
    </source>
</evidence>
<evidence type="ECO:0000256" key="8">
    <source>
        <dbReference type="SAM" id="MobiDB-lite"/>
    </source>
</evidence>
<dbReference type="Gene3D" id="3.30.70.270">
    <property type="match status" value="1"/>
</dbReference>
<dbReference type="Gene3D" id="3.60.10.10">
    <property type="entry name" value="Endonuclease/exonuclease/phosphatase"/>
    <property type="match status" value="1"/>
</dbReference>
<dbReference type="GO" id="GO:0004523">
    <property type="term" value="F:RNA-DNA hybrid ribonuclease activity"/>
    <property type="evidence" value="ECO:0007669"/>
    <property type="project" value="UniProtKB-EC"/>
</dbReference>
<feature type="region of interest" description="Disordered" evidence="8">
    <location>
        <begin position="1521"/>
        <end position="1552"/>
    </location>
</feature>
<dbReference type="Proteomes" id="UP000298787">
    <property type="component" value="Unassembled WGS sequence"/>
</dbReference>
<dbReference type="EC" id="3.1.26.4" evidence="4"/>
<dbReference type="InterPro" id="IPR043128">
    <property type="entry name" value="Rev_trsase/Diguanyl_cyclase"/>
</dbReference>
<protein>
    <recommendedName>
        <fullName evidence="4">ribonuclease H</fullName>
        <ecNumber evidence="4">3.1.26.4</ecNumber>
    </recommendedName>
</protein>
<comment type="subcellular location">
    <subcellularLocation>
        <location evidence="1">Secreted</location>
    </subcellularLocation>
</comment>
<dbReference type="PANTHER" id="PTHR47773:SF1">
    <property type="entry name" value="C2H2-TYPE DOMAIN-CONTAINING PROTEIN"/>
    <property type="match status" value="1"/>
</dbReference>
<dbReference type="GO" id="GO:0003964">
    <property type="term" value="F:RNA-directed DNA polymerase activity"/>
    <property type="evidence" value="ECO:0007669"/>
    <property type="project" value="UniProtKB-KW"/>
</dbReference>
<keyword evidence="6" id="KW-0165">Cleavage on pair of basic residues</keyword>
<comment type="similarity">
    <text evidence="3">Belongs to the beta type-B retroviral polymerase family. HERV class-II K(HML-2) pol subfamily.</text>
</comment>
<dbReference type="EMBL" id="ML241036">
    <property type="protein sequence ID" value="TKS65736.1"/>
    <property type="molecule type" value="Genomic_DNA"/>
</dbReference>
<dbReference type="InterPro" id="IPR001415">
    <property type="entry name" value="PTH/PTH-rel"/>
</dbReference>
<feature type="region of interest" description="Disordered" evidence="8">
    <location>
        <begin position="1373"/>
        <end position="1408"/>
    </location>
</feature>
<evidence type="ECO:0000256" key="7">
    <source>
        <dbReference type="ARBA" id="ARBA00022702"/>
    </source>
</evidence>
<dbReference type="SUPFAM" id="SSF56672">
    <property type="entry name" value="DNA/RNA polymerases"/>
    <property type="match status" value="2"/>
</dbReference>
<comment type="similarity">
    <text evidence="2">Belongs to the parathyroid hormone family.</text>
</comment>
<dbReference type="SMART" id="SM00087">
    <property type="entry name" value="PTH"/>
    <property type="match status" value="4"/>
</dbReference>
<feature type="region of interest" description="Disordered" evidence="8">
    <location>
        <begin position="1150"/>
        <end position="1179"/>
    </location>
</feature>
<dbReference type="Gene3D" id="3.40.50.12700">
    <property type="match status" value="1"/>
</dbReference>
<dbReference type="InterPro" id="IPR036691">
    <property type="entry name" value="Endo/exonu/phosph_ase_sf"/>
</dbReference>
<dbReference type="InterPro" id="IPR043502">
    <property type="entry name" value="DNA/RNA_pol_sf"/>
</dbReference>
<feature type="domain" description="Reverse transcriptase" evidence="9">
    <location>
        <begin position="783"/>
        <end position="925"/>
    </location>
</feature>
<evidence type="ECO:0000256" key="1">
    <source>
        <dbReference type="ARBA" id="ARBA00004613"/>
    </source>
</evidence>